<sequence>MVRAKELFIWNPCFSVNKEAASLSDDESIHGKRLNDDNLSFSSEEEEGEFNASNAEGVAETVFGDNCILPECLNDVS</sequence>
<organism evidence="1">
    <name type="scientific">Tanacetum cinerariifolium</name>
    <name type="common">Dalmatian daisy</name>
    <name type="synonym">Chrysanthemum cinerariifolium</name>
    <dbReference type="NCBI Taxonomy" id="118510"/>
    <lineage>
        <taxon>Eukaryota</taxon>
        <taxon>Viridiplantae</taxon>
        <taxon>Streptophyta</taxon>
        <taxon>Embryophyta</taxon>
        <taxon>Tracheophyta</taxon>
        <taxon>Spermatophyta</taxon>
        <taxon>Magnoliopsida</taxon>
        <taxon>eudicotyledons</taxon>
        <taxon>Gunneridae</taxon>
        <taxon>Pentapetalae</taxon>
        <taxon>asterids</taxon>
        <taxon>campanulids</taxon>
        <taxon>Asterales</taxon>
        <taxon>Asteraceae</taxon>
        <taxon>Asteroideae</taxon>
        <taxon>Anthemideae</taxon>
        <taxon>Anthemidinae</taxon>
        <taxon>Tanacetum</taxon>
    </lineage>
</organism>
<comment type="caution">
    <text evidence="1">The sequence shown here is derived from an EMBL/GenBank/DDBJ whole genome shotgun (WGS) entry which is preliminary data.</text>
</comment>
<evidence type="ECO:0008006" key="2">
    <source>
        <dbReference type="Google" id="ProtNLM"/>
    </source>
</evidence>
<proteinExistence type="predicted"/>
<dbReference type="AlphaFoldDB" id="A0A699RA19"/>
<evidence type="ECO:0000313" key="1">
    <source>
        <dbReference type="EMBL" id="GFC80912.1"/>
    </source>
</evidence>
<accession>A0A699RA19</accession>
<gene>
    <name evidence="1" type="ORF">Tci_852882</name>
</gene>
<reference evidence="1" key="1">
    <citation type="journal article" date="2019" name="Sci. Rep.">
        <title>Draft genome of Tanacetum cinerariifolium, the natural source of mosquito coil.</title>
        <authorList>
            <person name="Yamashiro T."/>
            <person name="Shiraishi A."/>
            <person name="Satake H."/>
            <person name="Nakayama K."/>
        </authorList>
    </citation>
    <scope>NUCLEOTIDE SEQUENCE</scope>
</reference>
<protein>
    <recommendedName>
        <fullName evidence="2">RNA-directed DNA polymerase, eukaryota</fullName>
    </recommendedName>
</protein>
<feature type="non-terminal residue" evidence="1">
    <location>
        <position position="77"/>
    </location>
</feature>
<name>A0A699RA19_TANCI</name>
<dbReference type="EMBL" id="BKCJ011077304">
    <property type="protein sequence ID" value="GFC80912.1"/>
    <property type="molecule type" value="Genomic_DNA"/>
</dbReference>